<dbReference type="EMBL" id="CAADFM010000066">
    <property type="protein sequence ID" value="VFK12147.1"/>
    <property type="molecule type" value="Genomic_DNA"/>
</dbReference>
<organism evidence="4">
    <name type="scientific">Candidatus Kentrum sp. LPFa</name>
    <dbReference type="NCBI Taxonomy" id="2126335"/>
    <lineage>
        <taxon>Bacteria</taxon>
        <taxon>Pseudomonadati</taxon>
        <taxon>Pseudomonadota</taxon>
        <taxon>Gammaproteobacteria</taxon>
        <taxon>Candidatus Kentrum</taxon>
    </lineage>
</organism>
<keyword evidence="1" id="KW-1277">Toxin-antitoxin system</keyword>
<dbReference type="Gene3D" id="1.20.890.30">
    <property type="entry name" value="VCA0319-like"/>
    <property type="match status" value="1"/>
</dbReference>
<evidence type="ECO:0000313" key="4">
    <source>
        <dbReference type="EMBL" id="VFK28159.1"/>
    </source>
</evidence>
<dbReference type="InterPro" id="IPR010985">
    <property type="entry name" value="Ribbon_hlx_hlx"/>
</dbReference>
<sequence length="108" mass="12252">MTMMSPERVRVTTRVPINVQNTLEVAAAIIGATVNQFIVQSALREAEHIIEQERVIRLSERDAEAFFQALSNPASPNTKLNTALKRYEDARLDDQGTTFSWQPRPKRV</sequence>
<evidence type="ECO:0000256" key="1">
    <source>
        <dbReference type="ARBA" id="ARBA00022649"/>
    </source>
</evidence>
<proteinExistence type="inferred from homology"/>
<dbReference type="AlphaFoldDB" id="A0A450XFY4"/>
<reference evidence="4" key="1">
    <citation type="submission" date="2019-02" db="EMBL/GenBank/DDBJ databases">
        <authorList>
            <person name="Gruber-Vodicka R. H."/>
            <person name="Seah K. B. B."/>
        </authorList>
    </citation>
    <scope>NUCLEOTIDE SEQUENCE</scope>
    <source>
        <strain evidence="3">BECK_S312</strain>
        <strain evidence="4">BECK_S426</strain>
    </source>
</reference>
<dbReference type="GO" id="GO:0006355">
    <property type="term" value="P:regulation of DNA-templated transcription"/>
    <property type="evidence" value="ECO:0007669"/>
    <property type="project" value="InterPro"/>
</dbReference>
<dbReference type="Gene3D" id="1.10.1220.10">
    <property type="entry name" value="Met repressor-like"/>
    <property type="match status" value="1"/>
</dbReference>
<dbReference type="EMBL" id="CAADFP010000060">
    <property type="protein sequence ID" value="VFK28159.1"/>
    <property type="molecule type" value="Genomic_DNA"/>
</dbReference>
<name>A0A450XFY4_9GAMM</name>
<comment type="similarity">
    <text evidence="2">Belongs to the TacA antitoxin family.</text>
</comment>
<dbReference type="PANTHER" id="PTHR35401">
    <property type="entry name" value="COPG FAMILY HELIX-TURN-HELIX PROTEIN-RELATED-RELATED"/>
    <property type="match status" value="1"/>
</dbReference>
<dbReference type="Pfam" id="PF08681">
    <property type="entry name" value="TacA1"/>
    <property type="match status" value="1"/>
</dbReference>
<protein>
    <submittedName>
        <fullName evidence="4">Uncharacterized conserved protein, DUF1778 family</fullName>
    </submittedName>
</protein>
<dbReference type="InterPro" id="IPR014795">
    <property type="entry name" value="TacA_1-like"/>
</dbReference>
<dbReference type="InterPro" id="IPR013321">
    <property type="entry name" value="Arc_rbn_hlx_hlx"/>
</dbReference>
<evidence type="ECO:0000313" key="3">
    <source>
        <dbReference type="EMBL" id="VFK12147.1"/>
    </source>
</evidence>
<gene>
    <name evidence="3" type="ORF">BECKLPF1236A_GA0070988_1006618</name>
    <name evidence="4" type="ORF">BECKLPF1236C_GA0070990_100604</name>
</gene>
<evidence type="ECO:0000256" key="2">
    <source>
        <dbReference type="ARBA" id="ARBA00049988"/>
    </source>
</evidence>
<dbReference type="PANTHER" id="PTHR35401:SF2">
    <property type="entry name" value="ABC-TYPE TRANSPORT SYSTEM"/>
    <property type="match status" value="1"/>
</dbReference>
<accession>A0A450XFY4</accession>
<dbReference type="SUPFAM" id="SSF47598">
    <property type="entry name" value="Ribbon-helix-helix"/>
    <property type="match status" value="1"/>
</dbReference>